<feature type="transmembrane region" description="Helical" evidence="12">
    <location>
        <begin position="63"/>
        <end position="82"/>
    </location>
</feature>
<dbReference type="Proteomes" id="UP000076502">
    <property type="component" value="Unassembled WGS sequence"/>
</dbReference>
<evidence type="ECO:0000256" key="7">
    <source>
        <dbReference type="ARBA" id="ARBA00022824"/>
    </source>
</evidence>
<name>A0A154P401_DUFNO</name>
<feature type="compositionally biased region" description="Basic and acidic residues" evidence="14">
    <location>
        <begin position="226"/>
        <end position="236"/>
    </location>
</feature>
<dbReference type="Pfam" id="PF03901">
    <property type="entry name" value="Glyco_transf_22"/>
    <property type="match status" value="1"/>
</dbReference>
<sequence length="707" mass="81213">MLWDARVRTLTVPGIVFVALFSFLPHKELRFIIYVFPLLNVSAAAVCHRIWENRAKSPWNGFMALIIVSHLVLNALFSMFLLCVAGSNYPGGLAIAKLHRLEKDSVDPVHVHIDVLTAQTGVSRFTQTNDSWIYSKQENLTIDNPEMLQFTHLLMEAKSKYSPNIKPYLKTHDILDSVDGFSHIALNYNMLPPIRIKTRPIIFIMKRKPNIKYDPKKAKAQIAVKEPTEDNTKRRTETKDVINETTESMEPILGEIMESLEEFEKPLNISHENKLDTEGEQEAVQLNKILNNSDEYVEPLNVEQKTTNLSENDLLHLKTSVQEEKIPNASKIETNVSTETNINVQHNIENTSSSNEKQVDTKSEKTEKQEVDMEKSKATNVHQESSTLKETVRKLIQEKLEAVKLKRDMEDEKKLLDVPEKINAGVKKIIPSKIELQQKMKIMPKELPATVQERNKEHRTINVKESIRNIINQFKEFEKDFIHEDLENSRKETVINKQSTDTSTNLSQESTNVADVTKIEDIKTIQDAKESLKDIINQFKQIKSELVSEEDDQFDRIEATYMDRPISETLMQFSEALKNLIQRRKQEKQFVTSNSNNKKDVSELQSHLKTTVKDSQLLSESLRNLNIQNTQKLEKINQNTNTKDSSNTGTNKGFEEKSYTMHMSNKNVPLNAQNSVNNVSNNIGNHYASKEENNEEMQKNIENDTNN</sequence>
<dbReference type="GO" id="GO:0052917">
    <property type="term" value="F:dol-P-Man:Man(7)GlcNAc(2)-PP-Dol alpha-1,6-mannosyltransferase activity"/>
    <property type="evidence" value="ECO:0007669"/>
    <property type="project" value="UniProtKB-EC"/>
</dbReference>
<comment type="similarity">
    <text evidence="3 12">Belongs to the glycosyltransferase 22 family.</text>
</comment>
<keyword evidence="4 12" id="KW-0328">Glycosyltransferase</keyword>
<keyword evidence="7 12" id="KW-0256">Endoplasmic reticulum</keyword>
<evidence type="ECO:0000256" key="12">
    <source>
        <dbReference type="RuleBase" id="RU363075"/>
    </source>
</evidence>
<gene>
    <name evidence="15" type="ORF">WN55_10590</name>
</gene>
<dbReference type="GO" id="GO:0005789">
    <property type="term" value="C:endoplasmic reticulum membrane"/>
    <property type="evidence" value="ECO:0007669"/>
    <property type="project" value="UniProtKB-SubCell"/>
</dbReference>
<dbReference type="PANTHER" id="PTHR22760:SF1">
    <property type="entry name" value="DOL-P-MAN:MAN(7)GLCNAC(2)-PP-DOL ALPHA-1,6-MANNOSYLTRANSFERASE"/>
    <property type="match status" value="1"/>
</dbReference>
<evidence type="ECO:0000256" key="9">
    <source>
        <dbReference type="ARBA" id="ARBA00023136"/>
    </source>
</evidence>
<feature type="coiled-coil region" evidence="13">
    <location>
        <begin position="525"/>
        <end position="552"/>
    </location>
</feature>
<comment type="caution">
    <text evidence="12">Lacks conserved residue(s) required for the propagation of feature annotation.</text>
</comment>
<feature type="transmembrane region" description="Helical" evidence="12">
    <location>
        <begin position="7"/>
        <end position="25"/>
    </location>
</feature>
<feature type="region of interest" description="Disordered" evidence="14">
    <location>
        <begin position="346"/>
        <end position="385"/>
    </location>
</feature>
<evidence type="ECO:0000256" key="3">
    <source>
        <dbReference type="ARBA" id="ARBA00007063"/>
    </source>
</evidence>
<evidence type="ECO:0000256" key="10">
    <source>
        <dbReference type="ARBA" id="ARBA00044721"/>
    </source>
</evidence>
<evidence type="ECO:0000313" key="16">
    <source>
        <dbReference type="Proteomes" id="UP000076502"/>
    </source>
</evidence>
<keyword evidence="8 12" id="KW-1133">Transmembrane helix</keyword>
<accession>A0A154P401</accession>
<feature type="region of interest" description="Disordered" evidence="14">
    <location>
        <begin position="633"/>
        <end position="654"/>
    </location>
</feature>
<evidence type="ECO:0000256" key="5">
    <source>
        <dbReference type="ARBA" id="ARBA00022679"/>
    </source>
</evidence>
<comment type="subcellular location">
    <subcellularLocation>
        <location evidence="1 12">Endoplasmic reticulum membrane</location>
        <topology evidence="1 12">Multi-pass membrane protein</topology>
    </subcellularLocation>
</comment>
<reference evidence="15 16" key="1">
    <citation type="submission" date="2015-07" db="EMBL/GenBank/DDBJ databases">
        <title>The genome of Dufourea novaeangliae.</title>
        <authorList>
            <person name="Pan H."/>
            <person name="Kapheim K."/>
        </authorList>
    </citation>
    <scope>NUCLEOTIDE SEQUENCE [LARGE SCALE GENOMIC DNA]</scope>
    <source>
        <strain evidence="15">0120121106</strain>
        <tissue evidence="15">Whole body</tissue>
    </source>
</reference>
<evidence type="ECO:0000256" key="14">
    <source>
        <dbReference type="SAM" id="MobiDB-lite"/>
    </source>
</evidence>
<organism evidence="15 16">
    <name type="scientific">Dufourea novaeangliae</name>
    <name type="common">Sweat bee</name>
    <dbReference type="NCBI Taxonomy" id="178035"/>
    <lineage>
        <taxon>Eukaryota</taxon>
        <taxon>Metazoa</taxon>
        <taxon>Ecdysozoa</taxon>
        <taxon>Arthropoda</taxon>
        <taxon>Hexapoda</taxon>
        <taxon>Insecta</taxon>
        <taxon>Pterygota</taxon>
        <taxon>Neoptera</taxon>
        <taxon>Endopterygota</taxon>
        <taxon>Hymenoptera</taxon>
        <taxon>Apocrita</taxon>
        <taxon>Aculeata</taxon>
        <taxon>Apoidea</taxon>
        <taxon>Anthophila</taxon>
        <taxon>Halictidae</taxon>
        <taxon>Rophitinae</taxon>
        <taxon>Dufourea</taxon>
    </lineage>
</organism>
<dbReference type="GO" id="GO:0006487">
    <property type="term" value="P:protein N-linked glycosylation"/>
    <property type="evidence" value="ECO:0007669"/>
    <property type="project" value="TreeGrafter"/>
</dbReference>
<evidence type="ECO:0000256" key="6">
    <source>
        <dbReference type="ARBA" id="ARBA00022692"/>
    </source>
</evidence>
<evidence type="ECO:0000256" key="8">
    <source>
        <dbReference type="ARBA" id="ARBA00022989"/>
    </source>
</evidence>
<feature type="compositionally biased region" description="Polar residues" evidence="14">
    <location>
        <begin position="633"/>
        <end position="651"/>
    </location>
</feature>
<dbReference type="PANTHER" id="PTHR22760">
    <property type="entry name" value="GLYCOSYLTRANSFERASE"/>
    <property type="match status" value="1"/>
</dbReference>
<feature type="region of interest" description="Disordered" evidence="14">
    <location>
        <begin position="682"/>
        <end position="707"/>
    </location>
</feature>
<dbReference type="OrthoDB" id="19039at2759"/>
<protein>
    <recommendedName>
        <fullName evidence="12">Mannosyltransferase</fullName>
        <ecNumber evidence="12">2.4.1.-</ecNumber>
    </recommendedName>
</protein>
<keyword evidence="6 12" id="KW-0812">Transmembrane</keyword>
<dbReference type="EC" id="2.4.1.-" evidence="12"/>
<evidence type="ECO:0000256" key="4">
    <source>
        <dbReference type="ARBA" id="ARBA00022676"/>
    </source>
</evidence>
<feature type="transmembrane region" description="Helical" evidence="12">
    <location>
        <begin position="31"/>
        <end position="51"/>
    </location>
</feature>
<comment type="catalytic activity">
    <reaction evidence="11">
        <text>an alpha-D-Man-(1-&gt;2)-alpha-D-Man-(1-&gt;2)-alpha-D-Man-(1-&gt;3)-[alpha-D-Man-(1-&gt;2)-alpha-D-Man-(1-&gt;3)-alpha-D-Man-(1-&gt;6)]-beta-D-Man-(1-&gt;4)-beta-D-GlcNAc-(1-&gt;4)-alpha-D-GlcNAc-diphospho-di-trans,poly-cis-dolichol + a di-trans,poly-cis-dolichyl beta-D-mannosyl phosphate = an alpha-D-Man-(1-&gt;2)-alpha-D-Man-(1-&gt;2)-alpha-D-Man-(1-&gt;3)-[alpha-D-Man-(1-&gt;2)-alpha-D-Man-(1-&gt;3)-[alpha-D-Man-(1-&gt;6)]-alpha-D-Man-(1-&gt;6)]-beta-D-Man-(1-&gt;4)-beta-D-GlcNAc-(1-&gt;4)-alpha-D-GlcNAc-diphospho-di-trans,poly-cis-dolichol + a di-trans,poly-cis-dolichyl phosphate + H(+)</text>
        <dbReference type="Rhea" id="RHEA:29535"/>
        <dbReference type="Rhea" id="RHEA-COMP:19498"/>
        <dbReference type="Rhea" id="RHEA-COMP:19501"/>
        <dbReference type="Rhea" id="RHEA-COMP:19518"/>
        <dbReference type="Rhea" id="RHEA-COMP:19519"/>
        <dbReference type="ChEBI" id="CHEBI:15378"/>
        <dbReference type="ChEBI" id="CHEBI:57683"/>
        <dbReference type="ChEBI" id="CHEBI:58211"/>
        <dbReference type="ChEBI" id="CHEBI:132517"/>
        <dbReference type="ChEBI" id="CHEBI:132519"/>
        <dbReference type="EC" id="2.4.1.260"/>
    </reaction>
    <physiologicalReaction direction="left-to-right" evidence="11">
        <dbReference type="Rhea" id="RHEA:29536"/>
    </physiologicalReaction>
</comment>
<comment type="function">
    <text evidence="10">Mannosyltransferase that operates in the biosynthetic pathway of dolichol-linked oligosaccharides, the glycan precursors employed in protein asparagine (N)-glycosylation. The assembly of dolichol-linked oligosaccharides begins on the cytosolic side of the endoplasmic reticulum membrane and finishes in its lumen. The sequential addition of sugars to dolichol pyrophosphate produces dolichol-linked oligosaccharides containing fourteen sugars, including two GlcNAcs, nine mannoses and three glucoses. Once assembled, the oligosaccharide is transferred from the lipid to nascent proteins by oligosaccharyltransferases. In the lumen of the endoplasmic reticulum, adds the eighth mannose residue in an alpha-1,6 linkage onto Man(7)GlcNAc(2)-PP-dolichol to produce Man(8)GlcNAc(2)-PP-dolichol.</text>
</comment>
<keyword evidence="13" id="KW-0175">Coiled coil</keyword>
<dbReference type="STRING" id="178035.A0A154P401"/>
<evidence type="ECO:0000256" key="11">
    <source>
        <dbReference type="ARBA" id="ARBA00048899"/>
    </source>
</evidence>
<keyword evidence="5 15" id="KW-0808">Transferase</keyword>
<dbReference type="InterPro" id="IPR005599">
    <property type="entry name" value="GPI_mannosylTrfase"/>
</dbReference>
<evidence type="ECO:0000256" key="1">
    <source>
        <dbReference type="ARBA" id="ARBA00004477"/>
    </source>
</evidence>
<keyword evidence="16" id="KW-1185">Reference proteome</keyword>
<dbReference type="UniPathway" id="UPA00378"/>
<proteinExistence type="inferred from homology"/>
<comment type="pathway">
    <text evidence="2">Protein modification; protein glycosylation.</text>
</comment>
<feature type="compositionally biased region" description="Polar residues" evidence="14">
    <location>
        <begin position="346"/>
        <end position="356"/>
    </location>
</feature>
<feature type="compositionally biased region" description="Basic and acidic residues" evidence="14">
    <location>
        <begin position="357"/>
        <end position="377"/>
    </location>
</feature>
<feature type="region of interest" description="Disordered" evidence="14">
    <location>
        <begin position="217"/>
        <end position="236"/>
    </location>
</feature>
<keyword evidence="9 12" id="KW-0472">Membrane</keyword>
<dbReference type="AlphaFoldDB" id="A0A154P401"/>
<evidence type="ECO:0000313" key="15">
    <source>
        <dbReference type="EMBL" id="KZC06679.1"/>
    </source>
</evidence>
<dbReference type="EMBL" id="KQ434809">
    <property type="protein sequence ID" value="KZC06679.1"/>
    <property type="molecule type" value="Genomic_DNA"/>
</dbReference>
<evidence type="ECO:0000256" key="13">
    <source>
        <dbReference type="SAM" id="Coils"/>
    </source>
</evidence>
<evidence type="ECO:0000256" key="2">
    <source>
        <dbReference type="ARBA" id="ARBA00004922"/>
    </source>
</evidence>
<feature type="compositionally biased region" description="Basic and acidic residues" evidence="14">
    <location>
        <begin position="688"/>
        <end position="707"/>
    </location>
</feature>